<dbReference type="NCBIfam" id="TIGR01726">
    <property type="entry name" value="HEQRo_perm_3TM"/>
    <property type="match status" value="1"/>
</dbReference>
<dbReference type="EMBL" id="FO203427">
    <property type="protein sequence ID" value="CCH47477.1"/>
    <property type="molecule type" value="Genomic_DNA"/>
</dbReference>
<dbReference type="CDD" id="cd06261">
    <property type="entry name" value="TM_PBP2"/>
    <property type="match status" value="1"/>
</dbReference>
<dbReference type="Proteomes" id="UP000011724">
    <property type="component" value="Chromosome"/>
</dbReference>
<evidence type="ECO:0000256" key="9">
    <source>
        <dbReference type="ARBA" id="ARBA00022989"/>
    </source>
</evidence>
<dbReference type="AlphaFoldDB" id="M1WQ53"/>
<evidence type="ECO:0000256" key="4">
    <source>
        <dbReference type="ARBA" id="ARBA00016506"/>
    </source>
</evidence>
<feature type="domain" description="ABC transmembrane type-1" evidence="12">
    <location>
        <begin position="33"/>
        <end position="228"/>
    </location>
</feature>
<evidence type="ECO:0000256" key="1">
    <source>
        <dbReference type="ARBA" id="ARBA00003159"/>
    </source>
</evidence>
<reference evidence="14" key="2">
    <citation type="journal article" date="2013" name="Stand. Genomic Sci.">
        <title>Complete genome sequence of Desulfocapsa sulfexigens, a marine deltaproteobacterium specialized in disproportionating inorganic sulfur compounds.</title>
        <authorList>
            <person name="Finster K.W."/>
            <person name="Kjeldsen K.U."/>
            <person name="Kube M."/>
            <person name="Reinhardt R."/>
            <person name="Mussmann M."/>
            <person name="Amann R."/>
            <person name="Schreiber L."/>
        </authorList>
    </citation>
    <scope>NUCLEOTIDE SEQUENCE [LARGE SCALE GENOMIC DNA]</scope>
    <source>
        <strain evidence="14">DSM 10523 / SB164P1</strain>
    </source>
</reference>
<feature type="transmembrane region" description="Helical" evidence="11">
    <location>
        <begin position="26"/>
        <end position="50"/>
    </location>
</feature>
<dbReference type="PANTHER" id="PTHR30614">
    <property type="entry name" value="MEMBRANE COMPONENT OF AMINO ACID ABC TRANSPORTER"/>
    <property type="match status" value="1"/>
</dbReference>
<comment type="function">
    <text evidence="1">Part of the binding-protein-dependent transport system for glutamine; probably responsible for the translocation of the substrate across the membrane.</text>
</comment>
<dbReference type="InterPro" id="IPR000515">
    <property type="entry name" value="MetI-like"/>
</dbReference>
<dbReference type="FunFam" id="1.10.3720.10:FF:000033">
    <property type="entry name" value="Polar amino acid ABC transporter permease"/>
    <property type="match status" value="1"/>
</dbReference>
<evidence type="ECO:0000256" key="2">
    <source>
        <dbReference type="ARBA" id="ARBA00004429"/>
    </source>
</evidence>
<dbReference type="InterPro" id="IPR010065">
    <property type="entry name" value="AA_ABC_transptr_permease_3TM"/>
</dbReference>
<keyword evidence="6" id="KW-1003">Cell membrane</keyword>
<dbReference type="InterPro" id="IPR035906">
    <property type="entry name" value="MetI-like_sf"/>
</dbReference>
<sequence>MTGRALLFRSSFGEPVMDFSLVFKHYTMILSGASATLQVTFGALALGLLLGILAGTCRISRRLSIRIVADIYIQVIRGTPMLLQIFFFYLGFPQIYMMITGEGITPDPLLTGVIALGINSGAYNAEIIRAGIQSINKGQMEAARSTGLGHTQSMFYVILPQALKRMIPPLGNELIVLLKDSSLISTIGVAELMFTAKVLGARYYTYVPFLVGAGCIYLILTFSFSRVFNALERKLAAGSGARENACKVLDLG</sequence>
<dbReference type="GO" id="GO:0022857">
    <property type="term" value="F:transmembrane transporter activity"/>
    <property type="evidence" value="ECO:0007669"/>
    <property type="project" value="InterPro"/>
</dbReference>
<accession>M1WQ53</accession>
<evidence type="ECO:0000256" key="6">
    <source>
        <dbReference type="ARBA" id="ARBA00022475"/>
    </source>
</evidence>
<reference evidence="13 14" key="1">
    <citation type="journal article" date="2013" name="PLoS ONE">
        <title>The first genomic and proteomic characterization of a deep-sea sulfate reducer: insights into the piezophilic lifestyle of Desulfovibrio piezophilus.</title>
        <authorList>
            <person name="Pradel N."/>
            <person name="Ji B."/>
            <person name="Gimenez G."/>
            <person name="Talla E."/>
            <person name="Lenoble P."/>
            <person name="Garel M."/>
            <person name="Tamburini C."/>
            <person name="Fourquet P."/>
            <person name="Lebrun R."/>
            <person name="Bertin P."/>
            <person name="Denis Y."/>
            <person name="Pophillat M."/>
            <person name="Barbe V."/>
            <person name="Ollivier B."/>
            <person name="Dolla A."/>
        </authorList>
    </citation>
    <scope>NUCLEOTIDE SEQUENCE [LARGE SCALE GENOMIC DNA]</scope>
    <source>
        <strain evidence="14">DSM 10523 / SB164P1</strain>
    </source>
</reference>
<keyword evidence="7 11" id="KW-0812">Transmembrane</keyword>
<evidence type="ECO:0000256" key="3">
    <source>
        <dbReference type="ARBA" id="ARBA00010072"/>
    </source>
</evidence>
<feature type="transmembrane region" description="Helical" evidence="11">
    <location>
        <begin position="203"/>
        <end position="224"/>
    </location>
</feature>
<dbReference type="InterPro" id="IPR043429">
    <property type="entry name" value="ArtM/GltK/GlnP/TcyL/YhdX-like"/>
</dbReference>
<feature type="transmembrane region" description="Helical" evidence="11">
    <location>
        <begin position="71"/>
        <end position="92"/>
    </location>
</feature>
<dbReference type="GO" id="GO:0006865">
    <property type="term" value="P:amino acid transport"/>
    <property type="evidence" value="ECO:0007669"/>
    <property type="project" value="UniProtKB-KW"/>
</dbReference>
<evidence type="ECO:0000313" key="14">
    <source>
        <dbReference type="Proteomes" id="UP000011724"/>
    </source>
</evidence>
<keyword evidence="14" id="KW-1185">Reference proteome</keyword>
<name>M1WQ53_PSEP2</name>
<dbReference type="BioCyc" id="DPIE1322246:BN4_RS01235-MONOMER"/>
<dbReference type="PROSITE" id="PS50928">
    <property type="entry name" value="ABC_TM1"/>
    <property type="match status" value="1"/>
</dbReference>
<dbReference type="GO" id="GO:0043190">
    <property type="term" value="C:ATP-binding cassette (ABC) transporter complex"/>
    <property type="evidence" value="ECO:0007669"/>
    <property type="project" value="InterPro"/>
</dbReference>
<evidence type="ECO:0000256" key="5">
    <source>
        <dbReference type="ARBA" id="ARBA00022448"/>
    </source>
</evidence>
<evidence type="ECO:0000259" key="12">
    <source>
        <dbReference type="PROSITE" id="PS50928"/>
    </source>
</evidence>
<evidence type="ECO:0000256" key="10">
    <source>
        <dbReference type="ARBA" id="ARBA00023136"/>
    </source>
</evidence>
<evidence type="ECO:0000256" key="8">
    <source>
        <dbReference type="ARBA" id="ARBA00022970"/>
    </source>
</evidence>
<gene>
    <name evidence="13" type="ordered locus">BN4_10237</name>
</gene>
<dbReference type="Pfam" id="PF00528">
    <property type="entry name" value="BPD_transp_1"/>
    <property type="match status" value="1"/>
</dbReference>
<dbReference type="STRING" id="1322246.BN4_10237"/>
<keyword evidence="8" id="KW-0029">Amino-acid transport</keyword>
<dbReference type="Gene3D" id="1.10.3720.10">
    <property type="entry name" value="MetI-like"/>
    <property type="match status" value="1"/>
</dbReference>
<evidence type="ECO:0000256" key="11">
    <source>
        <dbReference type="RuleBase" id="RU363032"/>
    </source>
</evidence>
<proteinExistence type="inferred from homology"/>
<keyword evidence="5 11" id="KW-0813">Transport</keyword>
<dbReference type="eggNOG" id="COG0765">
    <property type="taxonomic scope" value="Bacteria"/>
</dbReference>
<keyword evidence="9 11" id="KW-1133">Transmembrane helix</keyword>
<protein>
    <recommendedName>
        <fullName evidence="4">Putative glutamine transport system permease protein GlnP</fullName>
    </recommendedName>
</protein>
<comment type="similarity">
    <text evidence="3">Belongs to the binding-protein-dependent transport system permease family. HisMQ subfamily.</text>
</comment>
<dbReference type="PANTHER" id="PTHR30614:SF20">
    <property type="entry name" value="GLUTAMINE TRANSPORT SYSTEM PERMEASE PROTEIN GLNP"/>
    <property type="match status" value="1"/>
</dbReference>
<organism evidence="13 14">
    <name type="scientific">Pseudodesulfovibrio piezophilus (strain DSM 21447 / JCM 15486 / C1TLV30)</name>
    <name type="common">Desulfovibrio piezophilus</name>
    <dbReference type="NCBI Taxonomy" id="1322246"/>
    <lineage>
        <taxon>Bacteria</taxon>
        <taxon>Pseudomonadati</taxon>
        <taxon>Thermodesulfobacteriota</taxon>
        <taxon>Desulfovibrionia</taxon>
        <taxon>Desulfovibrionales</taxon>
        <taxon>Desulfovibrionaceae</taxon>
    </lineage>
</organism>
<dbReference type="HOGENOM" id="CLU_019602_1_1_7"/>
<evidence type="ECO:0000256" key="7">
    <source>
        <dbReference type="ARBA" id="ARBA00022692"/>
    </source>
</evidence>
<dbReference type="PATRIC" id="fig|879567.3.peg.245"/>
<evidence type="ECO:0000313" key="13">
    <source>
        <dbReference type="EMBL" id="CCH47477.1"/>
    </source>
</evidence>
<dbReference type="KEGG" id="dpi:BN4_10237"/>
<comment type="subcellular location">
    <subcellularLocation>
        <location evidence="2">Cell inner membrane</location>
        <topology evidence="2">Multi-pass membrane protein</topology>
    </subcellularLocation>
    <subcellularLocation>
        <location evidence="11">Cell membrane</location>
        <topology evidence="11">Multi-pass membrane protein</topology>
    </subcellularLocation>
</comment>
<keyword evidence="10 11" id="KW-0472">Membrane</keyword>
<dbReference type="SUPFAM" id="SSF161098">
    <property type="entry name" value="MetI-like"/>
    <property type="match status" value="1"/>
</dbReference>